<evidence type="ECO:0000256" key="1">
    <source>
        <dbReference type="SAM" id="Phobius"/>
    </source>
</evidence>
<comment type="caution">
    <text evidence="2">The sequence shown here is derived from an EMBL/GenBank/DDBJ whole genome shotgun (WGS) entry which is preliminary data.</text>
</comment>
<proteinExistence type="predicted"/>
<dbReference type="RefSeq" id="WP_343946444.1">
    <property type="nucleotide sequence ID" value="NZ_BAAAHP010000280.1"/>
</dbReference>
<sequence>MDLHVAVVVVGIVLLIGLAVAIGLVGVTQRRSTARAWRAIAAERRRNWAERQRLARTAERCRDCPYRPDPG</sequence>
<keyword evidence="1" id="KW-0472">Membrane</keyword>
<evidence type="ECO:0000313" key="2">
    <source>
        <dbReference type="EMBL" id="GAA0905477.1"/>
    </source>
</evidence>
<keyword evidence="1" id="KW-1133">Transmembrane helix</keyword>
<feature type="transmembrane region" description="Helical" evidence="1">
    <location>
        <begin position="6"/>
        <end position="28"/>
    </location>
</feature>
<dbReference type="EMBL" id="BAAAHP010000280">
    <property type="protein sequence ID" value="GAA0905477.1"/>
    <property type="molecule type" value="Genomic_DNA"/>
</dbReference>
<keyword evidence="1" id="KW-0812">Transmembrane</keyword>
<organism evidence="2 3">
    <name type="scientific">Pseudonocardia zijingensis</name>
    <dbReference type="NCBI Taxonomy" id="153376"/>
    <lineage>
        <taxon>Bacteria</taxon>
        <taxon>Bacillati</taxon>
        <taxon>Actinomycetota</taxon>
        <taxon>Actinomycetes</taxon>
        <taxon>Pseudonocardiales</taxon>
        <taxon>Pseudonocardiaceae</taxon>
        <taxon>Pseudonocardia</taxon>
    </lineage>
</organism>
<protein>
    <submittedName>
        <fullName evidence="2">Uncharacterized protein</fullName>
    </submittedName>
</protein>
<accession>A0ABN1NFG4</accession>
<dbReference type="Proteomes" id="UP001499967">
    <property type="component" value="Unassembled WGS sequence"/>
</dbReference>
<evidence type="ECO:0000313" key="3">
    <source>
        <dbReference type="Proteomes" id="UP001499967"/>
    </source>
</evidence>
<name>A0ABN1NFG4_9PSEU</name>
<keyword evidence="3" id="KW-1185">Reference proteome</keyword>
<gene>
    <name evidence="2" type="ORF">GCM10009559_73510</name>
</gene>
<reference evidence="2 3" key="1">
    <citation type="journal article" date="2019" name="Int. J. Syst. Evol. Microbiol.">
        <title>The Global Catalogue of Microorganisms (GCM) 10K type strain sequencing project: providing services to taxonomists for standard genome sequencing and annotation.</title>
        <authorList>
            <consortium name="The Broad Institute Genomics Platform"/>
            <consortium name="The Broad Institute Genome Sequencing Center for Infectious Disease"/>
            <person name="Wu L."/>
            <person name="Ma J."/>
        </authorList>
    </citation>
    <scope>NUCLEOTIDE SEQUENCE [LARGE SCALE GENOMIC DNA]</scope>
    <source>
        <strain evidence="2 3">JCM 11117</strain>
    </source>
</reference>